<keyword evidence="1" id="KW-0732">Signal</keyword>
<proteinExistence type="predicted"/>
<organism evidence="2 3">
    <name type="scientific">Aspergillus carbonarius (strain ITEM 5010)</name>
    <dbReference type="NCBI Taxonomy" id="602072"/>
    <lineage>
        <taxon>Eukaryota</taxon>
        <taxon>Fungi</taxon>
        <taxon>Dikarya</taxon>
        <taxon>Ascomycota</taxon>
        <taxon>Pezizomycotina</taxon>
        <taxon>Eurotiomycetes</taxon>
        <taxon>Eurotiomycetidae</taxon>
        <taxon>Eurotiales</taxon>
        <taxon>Aspergillaceae</taxon>
        <taxon>Aspergillus</taxon>
        <taxon>Aspergillus subgen. Circumdati</taxon>
    </lineage>
</organism>
<gene>
    <name evidence="2" type="ORF">ASPCADRAFT_2210</name>
</gene>
<evidence type="ECO:0000313" key="2">
    <source>
        <dbReference type="EMBL" id="OOF98780.1"/>
    </source>
</evidence>
<dbReference type="EMBL" id="KV907495">
    <property type="protein sequence ID" value="OOF98780.1"/>
    <property type="molecule type" value="Genomic_DNA"/>
</dbReference>
<reference evidence="3" key="1">
    <citation type="journal article" date="2017" name="Genome Biol.">
        <title>Comparative genomics reveals high biological diversity and specific adaptations in the industrially and medically important fungal genus Aspergillus.</title>
        <authorList>
            <person name="de Vries R.P."/>
            <person name="Riley R."/>
            <person name="Wiebenga A."/>
            <person name="Aguilar-Osorio G."/>
            <person name="Amillis S."/>
            <person name="Uchima C.A."/>
            <person name="Anderluh G."/>
            <person name="Asadollahi M."/>
            <person name="Askin M."/>
            <person name="Barry K."/>
            <person name="Battaglia E."/>
            <person name="Bayram O."/>
            <person name="Benocci T."/>
            <person name="Braus-Stromeyer S.A."/>
            <person name="Caldana C."/>
            <person name="Canovas D."/>
            <person name="Cerqueira G.C."/>
            <person name="Chen F."/>
            <person name="Chen W."/>
            <person name="Choi C."/>
            <person name="Clum A."/>
            <person name="Dos Santos R.A."/>
            <person name="Damasio A.R."/>
            <person name="Diallinas G."/>
            <person name="Emri T."/>
            <person name="Fekete E."/>
            <person name="Flipphi M."/>
            <person name="Freyberg S."/>
            <person name="Gallo A."/>
            <person name="Gournas C."/>
            <person name="Habgood R."/>
            <person name="Hainaut M."/>
            <person name="Harispe M.L."/>
            <person name="Henrissat B."/>
            <person name="Hilden K.S."/>
            <person name="Hope R."/>
            <person name="Hossain A."/>
            <person name="Karabika E."/>
            <person name="Karaffa L."/>
            <person name="Karanyi Z."/>
            <person name="Krasevec N."/>
            <person name="Kuo A."/>
            <person name="Kusch H."/>
            <person name="LaButti K."/>
            <person name="Lagendijk E.L."/>
            <person name="Lapidus A."/>
            <person name="Levasseur A."/>
            <person name="Lindquist E."/>
            <person name="Lipzen A."/>
            <person name="Logrieco A.F."/>
            <person name="MacCabe A."/>
            <person name="Maekelae M.R."/>
            <person name="Malavazi I."/>
            <person name="Melin P."/>
            <person name="Meyer V."/>
            <person name="Mielnichuk N."/>
            <person name="Miskei M."/>
            <person name="Molnar A.P."/>
            <person name="Mule G."/>
            <person name="Ngan C.Y."/>
            <person name="Orejas M."/>
            <person name="Orosz E."/>
            <person name="Ouedraogo J.P."/>
            <person name="Overkamp K.M."/>
            <person name="Park H.-S."/>
            <person name="Perrone G."/>
            <person name="Piumi F."/>
            <person name="Punt P.J."/>
            <person name="Ram A.F."/>
            <person name="Ramon A."/>
            <person name="Rauscher S."/>
            <person name="Record E."/>
            <person name="Riano-Pachon D.M."/>
            <person name="Robert V."/>
            <person name="Roehrig J."/>
            <person name="Ruller R."/>
            <person name="Salamov A."/>
            <person name="Salih N.S."/>
            <person name="Samson R.A."/>
            <person name="Sandor E."/>
            <person name="Sanguinetti M."/>
            <person name="Schuetze T."/>
            <person name="Sepcic K."/>
            <person name="Shelest E."/>
            <person name="Sherlock G."/>
            <person name="Sophianopoulou V."/>
            <person name="Squina F.M."/>
            <person name="Sun H."/>
            <person name="Susca A."/>
            <person name="Todd R.B."/>
            <person name="Tsang A."/>
            <person name="Unkles S.E."/>
            <person name="van de Wiele N."/>
            <person name="van Rossen-Uffink D."/>
            <person name="Oliveira J.V."/>
            <person name="Vesth T.C."/>
            <person name="Visser J."/>
            <person name="Yu J.-H."/>
            <person name="Zhou M."/>
            <person name="Andersen M.R."/>
            <person name="Archer D.B."/>
            <person name="Baker S.E."/>
            <person name="Benoit I."/>
            <person name="Brakhage A.A."/>
            <person name="Braus G.H."/>
            <person name="Fischer R."/>
            <person name="Frisvad J.C."/>
            <person name="Goldman G.H."/>
            <person name="Houbraken J."/>
            <person name="Oakley B."/>
            <person name="Pocsi I."/>
            <person name="Scazzocchio C."/>
            <person name="Seiboth B."/>
            <person name="vanKuyk P.A."/>
            <person name="Wortman J."/>
            <person name="Dyer P.S."/>
            <person name="Grigoriev I.V."/>
        </authorList>
    </citation>
    <scope>NUCLEOTIDE SEQUENCE [LARGE SCALE GENOMIC DNA]</scope>
    <source>
        <strain evidence="3">ITEM 5010</strain>
    </source>
</reference>
<evidence type="ECO:0000313" key="3">
    <source>
        <dbReference type="Proteomes" id="UP000188318"/>
    </source>
</evidence>
<dbReference type="OrthoDB" id="4490927at2759"/>
<dbReference type="VEuPathDB" id="FungiDB:ASPCADRAFT_2210"/>
<dbReference type="Proteomes" id="UP000188318">
    <property type="component" value="Unassembled WGS sequence"/>
</dbReference>
<feature type="signal peptide" evidence="1">
    <location>
        <begin position="1"/>
        <end position="18"/>
    </location>
</feature>
<feature type="chain" id="PRO_5012526098" evidence="1">
    <location>
        <begin position="19"/>
        <end position="112"/>
    </location>
</feature>
<keyword evidence="3" id="KW-1185">Reference proteome</keyword>
<evidence type="ECO:0000256" key="1">
    <source>
        <dbReference type="SAM" id="SignalP"/>
    </source>
</evidence>
<dbReference type="AlphaFoldDB" id="A0A1R3RWD4"/>
<protein>
    <submittedName>
        <fullName evidence="2">Uncharacterized protein</fullName>
    </submittedName>
</protein>
<name>A0A1R3RWD4_ASPC5</name>
<accession>A0A1R3RWD4</accession>
<sequence length="112" mass="12479">MQLLNFLALSLIATLANAAAVSLEDTTLVPKDTLNKGGEMCGQFCIHLPIRFCGLLPLANATVHDATLTFLIMVLLQILDWYVLYFGDRVIEHEDTGFVEDDVLFDDDDYGR</sequence>